<proteinExistence type="predicted"/>
<accession>A0ABR8CBZ8</accession>
<keyword evidence="4" id="KW-1185">Reference proteome</keyword>
<evidence type="ECO:0000259" key="2">
    <source>
        <dbReference type="Pfam" id="PF02769"/>
    </source>
</evidence>
<sequence>MLAALSAKLRASMGILHKQDIQITARGLGEQWNDAILLGDDCAAIRDRDGYLLLAAEGMLPQLIDTDPWFAGWCAVMVNVSDIYSMGGEPIAVVDTLWSQSPDSISELLAGMKAAAIAYQVPIVGGHTNCRSPYNALSVAILGRAQKLLTSFNAKPDDILLAAINMRGQFHPDYPFWNAATKADPQQLRENLSILPYLAKSELCDAAKDISMGGIIGTLLMLTETSNCGAILDLDRIPCPENVPLERWLISFPSYGFLLSIRLENVEAVQALFQAQDLVCAVVGEVQVGTEVILRSQGESTLFWDFSQQSLTGFNDRKDK</sequence>
<dbReference type="Gene3D" id="3.30.1330.10">
    <property type="entry name" value="PurM-like, N-terminal domain"/>
    <property type="match status" value="1"/>
</dbReference>
<dbReference type="RefSeq" id="WP_190579028.1">
    <property type="nucleotide sequence ID" value="NZ_CAWPQU010000018.1"/>
</dbReference>
<evidence type="ECO:0000259" key="1">
    <source>
        <dbReference type="Pfam" id="PF00586"/>
    </source>
</evidence>
<dbReference type="InterPro" id="IPR024030">
    <property type="entry name" value="AIR_synthase-rel_sll0787"/>
</dbReference>
<dbReference type="Pfam" id="PF00586">
    <property type="entry name" value="AIRS"/>
    <property type="match status" value="1"/>
</dbReference>
<dbReference type="NCBIfam" id="TIGR04049">
    <property type="entry name" value="AIR_rel_sll0787"/>
    <property type="match status" value="1"/>
</dbReference>
<gene>
    <name evidence="3" type="ORF">H6G05_15295</name>
</gene>
<dbReference type="Proteomes" id="UP000618445">
    <property type="component" value="Unassembled WGS sequence"/>
</dbReference>
<dbReference type="CDD" id="cd02192">
    <property type="entry name" value="PurM-like3"/>
    <property type="match status" value="1"/>
</dbReference>
<dbReference type="Gene3D" id="3.90.650.10">
    <property type="entry name" value="PurM-like C-terminal domain"/>
    <property type="match status" value="1"/>
</dbReference>
<dbReference type="SUPFAM" id="SSF55326">
    <property type="entry name" value="PurM N-terminal domain-like"/>
    <property type="match status" value="1"/>
</dbReference>
<dbReference type="Pfam" id="PF02769">
    <property type="entry name" value="AIRS_C"/>
    <property type="match status" value="1"/>
</dbReference>
<feature type="domain" description="PurM-like N-terminal" evidence="1">
    <location>
        <begin position="39"/>
        <end position="144"/>
    </location>
</feature>
<dbReference type="InterPro" id="IPR016188">
    <property type="entry name" value="PurM-like_N"/>
</dbReference>
<evidence type="ECO:0000313" key="4">
    <source>
        <dbReference type="Proteomes" id="UP000618445"/>
    </source>
</evidence>
<dbReference type="PIRSF" id="PIRSF036540">
    <property type="entry name" value="UCP036540_AIR"/>
    <property type="match status" value="1"/>
</dbReference>
<name>A0ABR8CBZ8_9CYAN</name>
<dbReference type="PANTHER" id="PTHR30270:SF0">
    <property type="entry name" value="THIAMINE-MONOPHOSPHATE KINASE"/>
    <property type="match status" value="1"/>
</dbReference>
<dbReference type="EMBL" id="JACJQY010000025">
    <property type="protein sequence ID" value="MBD2318204.1"/>
    <property type="molecule type" value="Genomic_DNA"/>
</dbReference>
<protein>
    <submittedName>
        <fullName evidence="3">Sll0787 family AIR synthase-like protein</fullName>
    </submittedName>
</protein>
<feature type="domain" description="PurM-like C-terminal" evidence="2">
    <location>
        <begin position="179"/>
        <end position="292"/>
    </location>
</feature>
<dbReference type="InterPro" id="IPR036921">
    <property type="entry name" value="PurM-like_N_sf"/>
</dbReference>
<evidence type="ECO:0000313" key="3">
    <source>
        <dbReference type="EMBL" id="MBD2318204.1"/>
    </source>
</evidence>
<reference evidence="3 4" key="1">
    <citation type="journal article" date="2020" name="ISME J.">
        <title>Comparative genomics reveals insights into cyanobacterial evolution and habitat adaptation.</title>
        <authorList>
            <person name="Chen M.Y."/>
            <person name="Teng W.K."/>
            <person name="Zhao L."/>
            <person name="Hu C.X."/>
            <person name="Zhou Y.K."/>
            <person name="Han B.P."/>
            <person name="Song L.R."/>
            <person name="Shu W.S."/>
        </authorList>
    </citation>
    <scope>NUCLEOTIDE SEQUENCE [LARGE SCALE GENOMIC DNA]</scope>
    <source>
        <strain evidence="3 4">FACHB-1050</strain>
    </source>
</reference>
<dbReference type="InterPro" id="IPR011413">
    <property type="entry name" value="UCP036540_AIR"/>
</dbReference>
<dbReference type="InterPro" id="IPR006283">
    <property type="entry name" value="ThiL-like"/>
</dbReference>
<dbReference type="InterPro" id="IPR036676">
    <property type="entry name" value="PurM-like_C_sf"/>
</dbReference>
<organism evidence="3 4">
    <name type="scientific">Phormidium tenue FACHB-1050</name>
    <dbReference type="NCBI Taxonomy" id="2692857"/>
    <lineage>
        <taxon>Bacteria</taxon>
        <taxon>Bacillati</taxon>
        <taxon>Cyanobacteriota</taxon>
        <taxon>Cyanophyceae</taxon>
        <taxon>Oscillatoriophycideae</taxon>
        <taxon>Oscillatoriales</taxon>
        <taxon>Oscillatoriaceae</taxon>
        <taxon>Phormidium</taxon>
    </lineage>
</organism>
<dbReference type="InterPro" id="IPR010918">
    <property type="entry name" value="PurM-like_C_dom"/>
</dbReference>
<dbReference type="SUPFAM" id="SSF56042">
    <property type="entry name" value="PurM C-terminal domain-like"/>
    <property type="match status" value="1"/>
</dbReference>
<dbReference type="PANTHER" id="PTHR30270">
    <property type="entry name" value="THIAMINE-MONOPHOSPHATE KINASE"/>
    <property type="match status" value="1"/>
</dbReference>
<comment type="caution">
    <text evidence="3">The sequence shown here is derived from an EMBL/GenBank/DDBJ whole genome shotgun (WGS) entry which is preliminary data.</text>
</comment>